<dbReference type="InterPro" id="IPR001626">
    <property type="entry name" value="ABC_TroCD"/>
</dbReference>
<comment type="caution">
    <text evidence="8">The sequence shown here is derived from an EMBL/GenBank/DDBJ whole genome shotgun (WGS) entry which is preliminary data.</text>
</comment>
<dbReference type="InterPro" id="IPR037294">
    <property type="entry name" value="ABC_BtuC-like"/>
</dbReference>
<evidence type="ECO:0000256" key="6">
    <source>
        <dbReference type="RuleBase" id="RU003943"/>
    </source>
</evidence>
<dbReference type="SUPFAM" id="SSF81345">
    <property type="entry name" value="ABC transporter involved in vitamin B12 uptake, BtuC"/>
    <property type="match status" value="1"/>
</dbReference>
<comment type="subcellular location">
    <subcellularLocation>
        <location evidence="6">Cell membrane</location>
        <topology evidence="6">Multi-pass membrane protein</topology>
    </subcellularLocation>
    <subcellularLocation>
        <location evidence="1">Membrane</location>
        <topology evidence="1">Multi-pass membrane protein</topology>
    </subcellularLocation>
</comment>
<organism evidence="8 9">
    <name type="scientific">Paenibacillus artemisiicola</name>
    <dbReference type="NCBI Taxonomy" id="1172618"/>
    <lineage>
        <taxon>Bacteria</taxon>
        <taxon>Bacillati</taxon>
        <taxon>Bacillota</taxon>
        <taxon>Bacilli</taxon>
        <taxon>Bacillales</taxon>
        <taxon>Paenibacillaceae</taxon>
        <taxon>Paenibacillus</taxon>
    </lineage>
</organism>
<keyword evidence="5 7" id="KW-0472">Membrane</keyword>
<keyword evidence="4 7" id="KW-1133">Transmembrane helix</keyword>
<reference evidence="8 9" key="1">
    <citation type="submission" date="2021-03" db="EMBL/GenBank/DDBJ databases">
        <title>Paenibacillus artemisicola MWE-103 whole genome sequence.</title>
        <authorList>
            <person name="Ham Y.J."/>
        </authorList>
    </citation>
    <scope>NUCLEOTIDE SEQUENCE [LARGE SCALE GENOMIC DNA]</scope>
    <source>
        <strain evidence="8 9">MWE-103</strain>
    </source>
</reference>
<dbReference type="EMBL" id="JAGGDJ010000011">
    <property type="protein sequence ID" value="MBO7745719.1"/>
    <property type="molecule type" value="Genomic_DNA"/>
</dbReference>
<feature type="transmembrane region" description="Helical" evidence="7">
    <location>
        <begin position="215"/>
        <end position="234"/>
    </location>
</feature>
<feature type="transmembrane region" description="Helical" evidence="7">
    <location>
        <begin position="6"/>
        <end position="28"/>
    </location>
</feature>
<evidence type="ECO:0000256" key="7">
    <source>
        <dbReference type="SAM" id="Phobius"/>
    </source>
</evidence>
<gene>
    <name evidence="8" type="ORF">I8J29_16020</name>
</gene>
<proteinExistence type="inferred from homology"/>
<dbReference type="Proteomes" id="UP000670947">
    <property type="component" value="Unassembled WGS sequence"/>
</dbReference>
<evidence type="ECO:0000313" key="8">
    <source>
        <dbReference type="EMBL" id="MBO7745719.1"/>
    </source>
</evidence>
<evidence type="ECO:0000256" key="1">
    <source>
        <dbReference type="ARBA" id="ARBA00004141"/>
    </source>
</evidence>
<evidence type="ECO:0000256" key="5">
    <source>
        <dbReference type="ARBA" id="ARBA00023136"/>
    </source>
</evidence>
<dbReference type="PANTHER" id="PTHR30477">
    <property type="entry name" value="ABC-TRANSPORTER METAL-BINDING PROTEIN"/>
    <property type="match status" value="1"/>
</dbReference>
<keyword evidence="3 6" id="KW-0812">Transmembrane</keyword>
<evidence type="ECO:0000256" key="2">
    <source>
        <dbReference type="ARBA" id="ARBA00008034"/>
    </source>
</evidence>
<dbReference type="RefSeq" id="WP_208848543.1">
    <property type="nucleotide sequence ID" value="NZ_JAGGDJ010000011.1"/>
</dbReference>
<dbReference type="Pfam" id="PF00950">
    <property type="entry name" value="ABC-3"/>
    <property type="match status" value="1"/>
</dbReference>
<feature type="transmembrane region" description="Helical" evidence="7">
    <location>
        <begin position="169"/>
        <end position="194"/>
    </location>
</feature>
<name>A0ABS3WBM4_9BACL</name>
<dbReference type="PANTHER" id="PTHR30477:SF0">
    <property type="entry name" value="METAL TRANSPORT SYSTEM MEMBRANE PROTEIN TM_0125-RELATED"/>
    <property type="match status" value="1"/>
</dbReference>
<dbReference type="Gene3D" id="1.10.3470.10">
    <property type="entry name" value="ABC transporter involved in vitamin B12 uptake, BtuC"/>
    <property type="match status" value="1"/>
</dbReference>
<accession>A0ABS3WBM4</accession>
<feature type="transmembrane region" description="Helical" evidence="7">
    <location>
        <begin position="240"/>
        <end position="258"/>
    </location>
</feature>
<evidence type="ECO:0000256" key="3">
    <source>
        <dbReference type="ARBA" id="ARBA00022692"/>
    </source>
</evidence>
<feature type="transmembrane region" description="Helical" evidence="7">
    <location>
        <begin position="85"/>
        <end position="103"/>
    </location>
</feature>
<keyword evidence="6" id="KW-0813">Transport</keyword>
<evidence type="ECO:0000256" key="4">
    <source>
        <dbReference type="ARBA" id="ARBA00022989"/>
    </source>
</evidence>
<sequence length="281" mass="29544">MLHYAFMQHALLAGTLVAVMAGVIGVFVIARQLSFIAHTFSHIGFSGAAFSVYAGWNPIGGLLLFSVASAFAIGGLGVKVFRREVTISVVLSLFLGLGLLFLSLSTKKATAMTALLFGSVVGISWDNVLEIVYLSAAVLAALALLYKPLKFDSFDPAGAQAARLPVRLLSIGFLLLLAVAVSEAILIVGALLVFTLMTAPAAAARQMSHAVSRMIAWSVAFGVIGVWGGLALSYYTNAPVSFYITALEAAFYFGALAWRRLRERRAAAPDAMPGQAEPGGA</sequence>
<comment type="similarity">
    <text evidence="2 6">Belongs to the ABC-3 integral membrane protein family.</text>
</comment>
<feature type="transmembrane region" description="Helical" evidence="7">
    <location>
        <begin position="132"/>
        <end position="149"/>
    </location>
</feature>
<evidence type="ECO:0000313" key="9">
    <source>
        <dbReference type="Proteomes" id="UP000670947"/>
    </source>
</evidence>
<protein>
    <submittedName>
        <fullName evidence="8">Metal ABC transporter permease</fullName>
    </submittedName>
</protein>
<keyword evidence="9" id="KW-1185">Reference proteome</keyword>